<sequence>MKKRLGTPGERRPSRQENGKNGKEIKDYDALMVEIRKEFKQNEQYIEKKLLEVQDTLDKKLEGVVGELTGKVKDLTVRSKVLEESMKRAQKDLKESKKETDRIRGEIKDISKTQEELLDNMSMLEMRQKQLNLKFRGIPEGINENIRAKLIKELANWLDMRKEEIGYTIANAFRIKVKSARARGKKLLGDVPVMFNLMDMRNEILRLNYNKNVCIDGKAIIVFKEVPARFLFLFFFF</sequence>
<dbReference type="AlphaFoldDB" id="A0AA35QRB9"/>
<proteinExistence type="predicted"/>
<evidence type="ECO:0000256" key="1">
    <source>
        <dbReference type="SAM" id="Coils"/>
    </source>
</evidence>
<keyword evidence="4" id="KW-1185">Reference proteome</keyword>
<comment type="caution">
    <text evidence="3">The sequence shown here is derived from an EMBL/GenBank/DDBJ whole genome shotgun (WGS) entry which is preliminary data.</text>
</comment>
<evidence type="ECO:0008006" key="5">
    <source>
        <dbReference type="Google" id="ProtNLM"/>
    </source>
</evidence>
<evidence type="ECO:0000313" key="4">
    <source>
        <dbReference type="Proteomes" id="UP001178461"/>
    </source>
</evidence>
<reference evidence="3" key="1">
    <citation type="submission" date="2022-12" db="EMBL/GenBank/DDBJ databases">
        <authorList>
            <person name="Alioto T."/>
            <person name="Alioto T."/>
            <person name="Gomez Garrido J."/>
        </authorList>
    </citation>
    <scope>NUCLEOTIDE SEQUENCE</scope>
</reference>
<organism evidence="3 4">
    <name type="scientific">Podarcis lilfordi</name>
    <name type="common">Lilford's wall lizard</name>
    <dbReference type="NCBI Taxonomy" id="74358"/>
    <lineage>
        <taxon>Eukaryota</taxon>
        <taxon>Metazoa</taxon>
        <taxon>Chordata</taxon>
        <taxon>Craniata</taxon>
        <taxon>Vertebrata</taxon>
        <taxon>Euteleostomi</taxon>
        <taxon>Lepidosauria</taxon>
        <taxon>Squamata</taxon>
        <taxon>Bifurcata</taxon>
        <taxon>Unidentata</taxon>
        <taxon>Episquamata</taxon>
        <taxon>Laterata</taxon>
        <taxon>Lacertibaenia</taxon>
        <taxon>Lacertidae</taxon>
        <taxon>Podarcis</taxon>
    </lineage>
</organism>
<accession>A0AA35QRB9</accession>
<protein>
    <recommendedName>
        <fullName evidence="5">L1 transposable element RRM domain-containing protein</fullName>
    </recommendedName>
</protein>
<gene>
    <name evidence="3" type="ORF">PODLI_1B006601</name>
</gene>
<keyword evidence="1" id="KW-0175">Coiled coil</keyword>
<evidence type="ECO:0000256" key="2">
    <source>
        <dbReference type="SAM" id="MobiDB-lite"/>
    </source>
</evidence>
<feature type="region of interest" description="Disordered" evidence="2">
    <location>
        <begin position="1"/>
        <end position="25"/>
    </location>
</feature>
<dbReference type="Proteomes" id="UP001178461">
    <property type="component" value="Unassembled WGS sequence"/>
</dbReference>
<dbReference type="EMBL" id="CANTUW010000417">
    <property type="protein sequence ID" value="CAI7935397.1"/>
    <property type="molecule type" value="Genomic_DNA"/>
</dbReference>
<evidence type="ECO:0000313" key="3">
    <source>
        <dbReference type="EMBL" id="CAI7935397.1"/>
    </source>
</evidence>
<feature type="compositionally biased region" description="Basic and acidic residues" evidence="2">
    <location>
        <begin position="9"/>
        <end position="25"/>
    </location>
</feature>
<name>A0AA35QRB9_9SAUR</name>
<feature type="coiled-coil region" evidence="1">
    <location>
        <begin position="72"/>
        <end position="106"/>
    </location>
</feature>